<dbReference type="PANTHER" id="PTHR46268:SF15">
    <property type="entry name" value="UNIVERSAL STRESS PROTEIN HP_0031"/>
    <property type="match status" value="1"/>
</dbReference>
<dbReference type="SUPFAM" id="SSF52402">
    <property type="entry name" value="Adenine nucleotide alpha hydrolases-like"/>
    <property type="match status" value="2"/>
</dbReference>
<dbReference type="InterPro" id="IPR006016">
    <property type="entry name" value="UspA"/>
</dbReference>
<accession>A0A2N0DHC3</accession>
<gene>
    <name evidence="3" type="ORF">CWR43_00330</name>
</gene>
<comment type="caution">
    <text evidence="3">The sequence shown here is derived from an EMBL/GenBank/DDBJ whole genome shotgun (WGS) entry which is preliminary data.</text>
</comment>
<organism evidence="3 4">
    <name type="scientific">Rhizobium sullae</name>
    <name type="common">Rhizobium hedysari</name>
    <dbReference type="NCBI Taxonomy" id="50338"/>
    <lineage>
        <taxon>Bacteria</taxon>
        <taxon>Pseudomonadati</taxon>
        <taxon>Pseudomonadota</taxon>
        <taxon>Alphaproteobacteria</taxon>
        <taxon>Hyphomicrobiales</taxon>
        <taxon>Rhizobiaceae</taxon>
        <taxon>Rhizobium/Agrobacterium group</taxon>
        <taxon>Rhizobium</taxon>
    </lineage>
</organism>
<feature type="domain" description="UspA" evidence="2">
    <location>
        <begin position="203"/>
        <end position="274"/>
    </location>
</feature>
<dbReference type="PANTHER" id="PTHR46268">
    <property type="entry name" value="STRESS RESPONSE PROTEIN NHAX"/>
    <property type="match status" value="1"/>
</dbReference>
<evidence type="ECO:0000313" key="3">
    <source>
        <dbReference type="EMBL" id="PKA45518.1"/>
    </source>
</evidence>
<comment type="similarity">
    <text evidence="1">Belongs to the universal stress protein A family.</text>
</comment>
<name>A0A2N0DHC3_RHISU</name>
<protein>
    <submittedName>
        <fullName evidence="3">Universal stress protein</fullName>
    </submittedName>
</protein>
<dbReference type="Proteomes" id="UP000232164">
    <property type="component" value="Unassembled WGS sequence"/>
</dbReference>
<dbReference type="EMBL" id="PIQN01000001">
    <property type="protein sequence ID" value="PKA45518.1"/>
    <property type="molecule type" value="Genomic_DNA"/>
</dbReference>
<dbReference type="RefSeq" id="WP_100770305.1">
    <property type="nucleotide sequence ID" value="NZ_PIQN01000001.1"/>
</dbReference>
<dbReference type="Gene3D" id="3.40.50.12370">
    <property type="match status" value="1"/>
</dbReference>
<dbReference type="STRING" id="1041146.GCA_000427985_03294"/>
<evidence type="ECO:0000259" key="2">
    <source>
        <dbReference type="Pfam" id="PF00582"/>
    </source>
</evidence>
<dbReference type="Pfam" id="PF00582">
    <property type="entry name" value="Usp"/>
    <property type="match status" value="1"/>
</dbReference>
<dbReference type="AlphaFoldDB" id="A0A2N0DHC3"/>
<reference evidence="3 4" key="2">
    <citation type="submission" date="2017-12" db="EMBL/GenBank/DDBJ databases">
        <title>Genome sequence of Rhizobium sullae HCNT1 isolated from Sulla coronaria nodules and featuring peculiar denitrification phenotypes.</title>
        <authorList>
            <person name="De Diego-Diaz B."/>
            <person name="Treu L."/>
            <person name="Campanaro S."/>
            <person name="Da Silva Duarte V."/>
            <person name="Basaglia M."/>
            <person name="Favaro L."/>
            <person name="Casella S."/>
            <person name="Squartini A."/>
        </authorList>
    </citation>
    <scope>NUCLEOTIDE SEQUENCE [LARGE SCALE GENOMIC DNA]</scope>
    <source>
        <strain evidence="3 4">HCNT1</strain>
    </source>
</reference>
<evidence type="ECO:0000313" key="4">
    <source>
        <dbReference type="Proteomes" id="UP000232164"/>
    </source>
</evidence>
<proteinExistence type="inferred from homology"/>
<dbReference type="PRINTS" id="PR01438">
    <property type="entry name" value="UNVRSLSTRESS"/>
</dbReference>
<reference evidence="3 4" key="1">
    <citation type="submission" date="2017-11" db="EMBL/GenBank/DDBJ databases">
        <authorList>
            <person name="Han C.G."/>
        </authorList>
    </citation>
    <scope>NUCLEOTIDE SEQUENCE [LARGE SCALE GENOMIC DNA]</scope>
    <source>
        <strain evidence="3 4">HCNT1</strain>
    </source>
</reference>
<dbReference type="InterPro" id="IPR006015">
    <property type="entry name" value="Universal_stress_UspA"/>
</dbReference>
<sequence>MKAQFHLPLLTYPDPSSFALIQNAIDFARHQEARLHVSVFKVKIPKVSPPFPPIVHVDVDKMTADAERSSRDCAATLIETVRDYAGKADLAVTISSFEATQPLVGDRIAEISRVYDLSIMETSPIASSVIERILFESGRPLLLFPADNCCGRIDTVAIAWDGSATLARALTGARVFLDKASKAVLISVTDDKAIDADLRDRFAALVRDAGLAVEIVNAQSQGAPVAGTIQSAAAEARAELLIAGGFGHSRLRELILGGVTRSLLNGLEVPVLLCH</sequence>
<evidence type="ECO:0000256" key="1">
    <source>
        <dbReference type="ARBA" id="ARBA00008791"/>
    </source>
</evidence>